<protein>
    <recommendedName>
        <fullName evidence="8">Cytidylate kinase</fullName>
        <shortName evidence="8">CK</shortName>
        <ecNumber evidence="8">2.7.4.25</ecNumber>
    </recommendedName>
    <alternativeName>
        <fullName evidence="8">Cytidine monophosphate kinase</fullName>
        <shortName evidence="8">CMP kinase</shortName>
    </alternativeName>
</protein>
<gene>
    <name evidence="8 10" type="primary">cmk</name>
    <name evidence="10" type="ORF">Dxin01_00567</name>
</gene>
<comment type="catalytic activity">
    <reaction evidence="6 8">
        <text>dCMP + ATP = dCDP + ADP</text>
        <dbReference type="Rhea" id="RHEA:25094"/>
        <dbReference type="ChEBI" id="CHEBI:30616"/>
        <dbReference type="ChEBI" id="CHEBI:57566"/>
        <dbReference type="ChEBI" id="CHEBI:58593"/>
        <dbReference type="ChEBI" id="CHEBI:456216"/>
        <dbReference type="EC" id="2.7.4.25"/>
    </reaction>
</comment>
<evidence type="ECO:0000256" key="7">
    <source>
        <dbReference type="ARBA" id="ARBA00048478"/>
    </source>
</evidence>
<evidence type="ECO:0000256" key="3">
    <source>
        <dbReference type="ARBA" id="ARBA00022741"/>
    </source>
</evidence>
<keyword evidence="3 8" id="KW-0547">Nucleotide-binding</keyword>
<dbReference type="SUPFAM" id="SSF52540">
    <property type="entry name" value="P-loop containing nucleoside triphosphate hydrolases"/>
    <property type="match status" value="1"/>
</dbReference>
<dbReference type="InterPro" id="IPR003136">
    <property type="entry name" value="Cytidylate_kin"/>
</dbReference>
<organism evidence="10 11">
    <name type="scientific">Deinococcus xinjiangensis</name>
    <dbReference type="NCBI Taxonomy" id="457454"/>
    <lineage>
        <taxon>Bacteria</taxon>
        <taxon>Thermotogati</taxon>
        <taxon>Deinococcota</taxon>
        <taxon>Deinococci</taxon>
        <taxon>Deinococcales</taxon>
        <taxon>Deinococcaceae</taxon>
        <taxon>Deinococcus</taxon>
    </lineage>
</organism>
<proteinExistence type="inferred from homology"/>
<dbReference type="GO" id="GO:0016301">
    <property type="term" value="F:kinase activity"/>
    <property type="evidence" value="ECO:0007669"/>
    <property type="project" value="UniProtKB-KW"/>
</dbReference>
<evidence type="ECO:0000256" key="6">
    <source>
        <dbReference type="ARBA" id="ARBA00047615"/>
    </source>
</evidence>
<feature type="binding site" evidence="8">
    <location>
        <begin position="39"/>
        <end position="47"/>
    </location>
    <ligand>
        <name>ATP</name>
        <dbReference type="ChEBI" id="CHEBI:30616"/>
    </ligand>
</feature>
<comment type="caution">
    <text evidence="10">The sequence shown here is derived from an EMBL/GenBank/DDBJ whole genome shotgun (WGS) entry which is preliminary data.</text>
</comment>
<keyword evidence="2 8" id="KW-0808">Transferase</keyword>
<sequence>MTHGLWRSSYTVLCGPYASYGWGAAVRHRLRGVIVTIDGVAASGKSSVSGGVASALGIPYVSSGLLYRAATLLALEAGLDLHQTADLEAAVLQELARHTLVLEPLAAGNRVWEGQREITERLHSTRIDKGVSIIAVMPRVRAWVDDQLRALPAPFVAEGRDMGTAVFPEASAKFYLTASPRIRAERRAKERPEDIPAIEAALTRRDELDRAQIAPAPDALVIDTGPLDLQGVIDLILSKLALSNSALSKPTHQTS</sequence>
<name>A0ABP9V886_9DEIO</name>
<dbReference type="EMBL" id="BAABRN010000004">
    <property type="protein sequence ID" value="GAA5500841.1"/>
    <property type="molecule type" value="Genomic_DNA"/>
</dbReference>
<dbReference type="NCBIfam" id="TIGR00017">
    <property type="entry name" value="cmk"/>
    <property type="match status" value="1"/>
</dbReference>
<keyword evidence="11" id="KW-1185">Reference proteome</keyword>
<dbReference type="HAMAP" id="MF_00238">
    <property type="entry name" value="Cytidyl_kinase_type1"/>
    <property type="match status" value="1"/>
</dbReference>
<accession>A0ABP9V886</accession>
<comment type="catalytic activity">
    <reaction evidence="7 8">
        <text>CMP + ATP = CDP + ADP</text>
        <dbReference type="Rhea" id="RHEA:11600"/>
        <dbReference type="ChEBI" id="CHEBI:30616"/>
        <dbReference type="ChEBI" id="CHEBI:58069"/>
        <dbReference type="ChEBI" id="CHEBI:60377"/>
        <dbReference type="ChEBI" id="CHEBI:456216"/>
        <dbReference type="EC" id="2.7.4.25"/>
    </reaction>
</comment>
<dbReference type="Gene3D" id="3.40.50.300">
    <property type="entry name" value="P-loop containing nucleotide triphosphate hydrolases"/>
    <property type="match status" value="1"/>
</dbReference>
<comment type="subcellular location">
    <subcellularLocation>
        <location evidence="8">Cytoplasm</location>
    </subcellularLocation>
</comment>
<evidence type="ECO:0000313" key="11">
    <source>
        <dbReference type="Proteomes" id="UP001458946"/>
    </source>
</evidence>
<dbReference type="InterPro" id="IPR011994">
    <property type="entry name" value="Cytidylate_kinase_dom"/>
</dbReference>
<evidence type="ECO:0000259" key="9">
    <source>
        <dbReference type="Pfam" id="PF02224"/>
    </source>
</evidence>
<evidence type="ECO:0000256" key="2">
    <source>
        <dbReference type="ARBA" id="ARBA00022679"/>
    </source>
</evidence>
<feature type="domain" description="Cytidylate kinase" evidence="9">
    <location>
        <begin position="35"/>
        <end position="239"/>
    </location>
</feature>
<evidence type="ECO:0000256" key="8">
    <source>
        <dbReference type="HAMAP-Rule" id="MF_00238"/>
    </source>
</evidence>
<keyword evidence="4 8" id="KW-0418">Kinase</keyword>
<dbReference type="EC" id="2.7.4.25" evidence="8"/>
<evidence type="ECO:0000256" key="4">
    <source>
        <dbReference type="ARBA" id="ARBA00022777"/>
    </source>
</evidence>
<dbReference type="InterPro" id="IPR027417">
    <property type="entry name" value="P-loop_NTPase"/>
</dbReference>
<dbReference type="Pfam" id="PF02224">
    <property type="entry name" value="Cytidylate_kin"/>
    <property type="match status" value="1"/>
</dbReference>
<keyword evidence="8" id="KW-0963">Cytoplasm</keyword>
<dbReference type="Proteomes" id="UP001458946">
    <property type="component" value="Unassembled WGS sequence"/>
</dbReference>
<evidence type="ECO:0000256" key="5">
    <source>
        <dbReference type="ARBA" id="ARBA00022840"/>
    </source>
</evidence>
<reference evidence="10 11" key="1">
    <citation type="submission" date="2024-02" db="EMBL/GenBank/DDBJ databases">
        <title>Deinococcus xinjiangensis NBRC 107630.</title>
        <authorList>
            <person name="Ichikawa N."/>
            <person name="Katano-Makiyama Y."/>
            <person name="Hidaka K."/>
        </authorList>
    </citation>
    <scope>NUCLEOTIDE SEQUENCE [LARGE SCALE GENOMIC DNA]</scope>
    <source>
        <strain evidence="10 11">NBRC 107630</strain>
    </source>
</reference>
<evidence type="ECO:0000313" key="10">
    <source>
        <dbReference type="EMBL" id="GAA5500841.1"/>
    </source>
</evidence>
<keyword evidence="5 8" id="KW-0067">ATP-binding</keyword>
<dbReference type="CDD" id="cd02020">
    <property type="entry name" value="CMPK"/>
    <property type="match status" value="1"/>
</dbReference>
<evidence type="ECO:0000256" key="1">
    <source>
        <dbReference type="ARBA" id="ARBA00009427"/>
    </source>
</evidence>
<comment type="similarity">
    <text evidence="1 8">Belongs to the cytidylate kinase family. Type 1 subfamily.</text>
</comment>